<feature type="region of interest" description="Disordered" evidence="6">
    <location>
        <begin position="373"/>
        <end position="447"/>
    </location>
</feature>
<dbReference type="PRINTS" id="PR01035">
    <property type="entry name" value="TCRTETA"/>
</dbReference>
<evidence type="ECO:0000256" key="3">
    <source>
        <dbReference type="ARBA" id="ARBA00022692"/>
    </source>
</evidence>
<dbReference type="AlphaFoldDB" id="L8GPJ8"/>
<proteinExistence type="predicted"/>
<feature type="transmembrane region" description="Helical" evidence="7">
    <location>
        <begin position="222"/>
        <end position="242"/>
    </location>
</feature>
<evidence type="ECO:0000256" key="2">
    <source>
        <dbReference type="ARBA" id="ARBA00022448"/>
    </source>
</evidence>
<comment type="subcellular location">
    <subcellularLocation>
        <location evidence="1">Membrane</location>
        <topology evidence="1">Multi-pass membrane protein</topology>
    </subcellularLocation>
</comment>
<dbReference type="VEuPathDB" id="AmoebaDB:ACA1_051530"/>
<dbReference type="InterPro" id="IPR020846">
    <property type="entry name" value="MFS_dom"/>
</dbReference>
<keyword evidence="10" id="KW-1185">Reference proteome</keyword>
<dbReference type="PROSITE" id="PS50850">
    <property type="entry name" value="MFS"/>
    <property type="match status" value="1"/>
</dbReference>
<keyword evidence="5 7" id="KW-0472">Membrane</keyword>
<evidence type="ECO:0000313" key="10">
    <source>
        <dbReference type="Proteomes" id="UP000011083"/>
    </source>
</evidence>
<dbReference type="KEGG" id="acan:ACA1_051530"/>
<name>L8GPJ8_ACACF</name>
<evidence type="ECO:0000256" key="6">
    <source>
        <dbReference type="SAM" id="MobiDB-lite"/>
    </source>
</evidence>
<feature type="transmembrane region" description="Helical" evidence="7">
    <location>
        <begin position="303"/>
        <end position="325"/>
    </location>
</feature>
<dbReference type="OrthoDB" id="419616at2759"/>
<evidence type="ECO:0000313" key="9">
    <source>
        <dbReference type="EMBL" id="ELR14930.1"/>
    </source>
</evidence>
<dbReference type="SUPFAM" id="SSF103473">
    <property type="entry name" value="MFS general substrate transporter"/>
    <property type="match status" value="1"/>
</dbReference>
<dbReference type="Gene3D" id="1.20.1250.20">
    <property type="entry name" value="MFS general substrate transporter like domains"/>
    <property type="match status" value="1"/>
</dbReference>
<dbReference type="GeneID" id="14915565"/>
<dbReference type="PANTHER" id="PTHR23504:SF15">
    <property type="entry name" value="MAJOR FACILITATOR SUPERFAMILY (MFS) PROFILE DOMAIN-CONTAINING PROTEIN"/>
    <property type="match status" value="1"/>
</dbReference>
<organism evidence="9 10">
    <name type="scientific">Acanthamoeba castellanii (strain ATCC 30010 / Neff)</name>
    <dbReference type="NCBI Taxonomy" id="1257118"/>
    <lineage>
        <taxon>Eukaryota</taxon>
        <taxon>Amoebozoa</taxon>
        <taxon>Discosea</taxon>
        <taxon>Longamoebia</taxon>
        <taxon>Centramoebida</taxon>
        <taxon>Acanthamoebidae</taxon>
        <taxon>Acanthamoeba</taxon>
    </lineage>
</organism>
<dbReference type="InterPro" id="IPR001958">
    <property type="entry name" value="Tet-R_TetA/multi-R_MdtG-like"/>
</dbReference>
<protein>
    <submittedName>
        <fullName evidence="9">Transporter, major facilitator subfamily protein</fullName>
    </submittedName>
</protein>
<dbReference type="GO" id="GO:0016020">
    <property type="term" value="C:membrane"/>
    <property type="evidence" value="ECO:0007669"/>
    <property type="project" value="UniProtKB-SubCell"/>
</dbReference>
<reference evidence="9 10" key="1">
    <citation type="journal article" date="2013" name="Genome Biol.">
        <title>Genome of Acanthamoeba castellanii highlights extensive lateral gene transfer and early evolution of tyrosine kinase signaling.</title>
        <authorList>
            <person name="Clarke M."/>
            <person name="Lohan A.J."/>
            <person name="Liu B."/>
            <person name="Lagkouvardos I."/>
            <person name="Roy S."/>
            <person name="Zafar N."/>
            <person name="Bertelli C."/>
            <person name="Schilde C."/>
            <person name="Kianianmomeni A."/>
            <person name="Burglin T.R."/>
            <person name="Frech C."/>
            <person name="Turcotte B."/>
            <person name="Kopec K.O."/>
            <person name="Synnott J.M."/>
            <person name="Choo C."/>
            <person name="Paponov I."/>
            <person name="Finkler A."/>
            <person name="Soon Heng Tan C."/>
            <person name="Hutchins A.P."/>
            <person name="Weinmeier T."/>
            <person name="Rattei T."/>
            <person name="Chu J.S."/>
            <person name="Gimenez G."/>
            <person name="Irimia M."/>
            <person name="Rigden D.J."/>
            <person name="Fitzpatrick D.A."/>
            <person name="Lorenzo-Morales J."/>
            <person name="Bateman A."/>
            <person name="Chiu C.H."/>
            <person name="Tang P."/>
            <person name="Hegemann P."/>
            <person name="Fromm H."/>
            <person name="Raoult D."/>
            <person name="Greub G."/>
            <person name="Miranda-Saavedra D."/>
            <person name="Chen N."/>
            <person name="Nash P."/>
            <person name="Ginger M.L."/>
            <person name="Horn M."/>
            <person name="Schaap P."/>
            <person name="Caler L."/>
            <person name="Loftus B."/>
        </authorList>
    </citation>
    <scope>NUCLEOTIDE SEQUENCE [LARGE SCALE GENOMIC DNA]</scope>
    <source>
        <strain evidence="9 10">Neff</strain>
    </source>
</reference>
<feature type="compositionally biased region" description="Basic and acidic residues" evidence="6">
    <location>
        <begin position="397"/>
        <end position="410"/>
    </location>
</feature>
<sequence>MERFNSSSLLLGDQGRAAGDEYDDGDGDGDRDFERQIETRSTGPVGVPEREAGEGSRKSSEIERASAQLSIHINGERLEDEPPQERTHEHEDEQNTDLLTSDEAVPLDGSNTDKTVVETPLPLGKMIPIMLLTASESFNSSAIFSYVGYLVLDFNLTDDKKELGNYAGAISSCFFVAQFISSFFWGKMSDKYGRRPILLCGAVGTIISALLFGFSMNFPFAVFSRALCGLLNGNIGVVKTYLGEVTDSTNQTRAWSWFSLAAGAGAVVGALAGGLLAQPATKYPKLFSAGHGLFNGLFEEFPYLLPNVMAVLVCGTGLVLSYFYLTENKIPQRAIEVERETYGPLELDDDADFVSSVEMKVVHSPDWRMKSEIASKETEDWQHQRRRGDDDEEEQDQRELHHPQAADDQGRTAAANHAAAAEKSLRLTGEQESTLTEKVDGEGEGPLSSLRSVLRLHAPWSSSSSSKAKKEKSVLLEGQVILSTSLYGLTGMLFIFIDAVFPLWTMTEPKEGGLGFTTDEIGITSSVGSLSIVVIQLGLYGPMAKRLGLINTFKWGTLAAVPIFVAFPLVNYFHPDVSAWSSMFLMWSFIIGIYIVRTFVGQLMFCAVMNLINNSVDVYNMGAANGLGQSLVALLRAIGPYFSSVMFAWSMTSGMVFPFNFYFVFVLMSVITVFILGLSFLLQPSLNMPKLMPTAVIPPSSAPSGGTTTKRLLIK</sequence>
<feature type="compositionally biased region" description="Basic and acidic residues" evidence="6">
    <location>
        <begin position="28"/>
        <end position="38"/>
    </location>
</feature>
<dbReference type="InterPro" id="IPR036259">
    <property type="entry name" value="MFS_trans_sf"/>
</dbReference>
<dbReference type="Pfam" id="PF07690">
    <property type="entry name" value="MFS_1"/>
    <property type="match status" value="1"/>
</dbReference>
<feature type="domain" description="Major facilitator superfamily (MFS) profile" evidence="8">
    <location>
        <begin position="125"/>
        <end position="687"/>
    </location>
</feature>
<dbReference type="Proteomes" id="UP000011083">
    <property type="component" value="Unassembled WGS sequence"/>
</dbReference>
<feature type="transmembrane region" description="Helical" evidence="7">
    <location>
        <begin position="197"/>
        <end position="216"/>
    </location>
</feature>
<feature type="transmembrane region" description="Helical" evidence="7">
    <location>
        <begin position="254"/>
        <end position="277"/>
    </location>
</feature>
<dbReference type="InterPro" id="IPR011701">
    <property type="entry name" value="MFS"/>
</dbReference>
<feature type="compositionally biased region" description="Basic and acidic residues" evidence="6">
    <location>
        <begin position="83"/>
        <end position="93"/>
    </location>
</feature>
<feature type="region of interest" description="Disordered" evidence="6">
    <location>
        <begin position="1"/>
        <end position="113"/>
    </location>
</feature>
<evidence type="ECO:0000256" key="7">
    <source>
        <dbReference type="SAM" id="Phobius"/>
    </source>
</evidence>
<evidence type="ECO:0000256" key="1">
    <source>
        <dbReference type="ARBA" id="ARBA00004141"/>
    </source>
</evidence>
<keyword evidence="2" id="KW-0813">Transport</keyword>
<evidence type="ECO:0000259" key="8">
    <source>
        <dbReference type="PROSITE" id="PS50850"/>
    </source>
</evidence>
<evidence type="ECO:0000256" key="5">
    <source>
        <dbReference type="ARBA" id="ARBA00023136"/>
    </source>
</evidence>
<evidence type="ECO:0000256" key="4">
    <source>
        <dbReference type="ARBA" id="ARBA00022989"/>
    </source>
</evidence>
<feature type="compositionally biased region" description="Basic and acidic residues" evidence="6">
    <location>
        <begin position="48"/>
        <end position="64"/>
    </location>
</feature>
<keyword evidence="3 7" id="KW-0812">Transmembrane</keyword>
<dbReference type="EMBL" id="KB008040">
    <property type="protein sequence ID" value="ELR14930.1"/>
    <property type="molecule type" value="Genomic_DNA"/>
</dbReference>
<accession>L8GPJ8</accession>
<dbReference type="GO" id="GO:0022857">
    <property type="term" value="F:transmembrane transporter activity"/>
    <property type="evidence" value="ECO:0007669"/>
    <property type="project" value="InterPro"/>
</dbReference>
<dbReference type="CDD" id="cd17330">
    <property type="entry name" value="MFS_SLC46_TetA_like"/>
    <property type="match status" value="1"/>
</dbReference>
<dbReference type="RefSeq" id="XP_004336943.1">
    <property type="nucleotide sequence ID" value="XM_004336895.1"/>
</dbReference>
<feature type="compositionally biased region" description="Basic and acidic residues" evidence="6">
    <location>
        <begin position="373"/>
        <end position="389"/>
    </location>
</feature>
<feature type="transmembrane region" description="Helical" evidence="7">
    <location>
        <begin position="553"/>
        <end position="573"/>
    </location>
</feature>
<feature type="transmembrane region" description="Helical" evidence="7">
    <location>
        <begin position="480"/>
        <end position="501"/>
    </location>
</feature>
<feature type="transmembrane region" description="Helical" evidence="7">
    <location>
        <begin position="521"/>
        <end position="541"/>
    </location>
</feature>
<feature type="transmembrane region" description="Helical" evidence="7">
    <location>
        <begin position="661"/>
        <end position="682"/>
    </location>
</feature>
<gene>
    <name evidence="9" type="ORF">ACA1_051530</name>
</gene>
<keyword evidence="4 7" id="KW-1133">Transmembrane helix</keyword>
<feature type="transmembrane region" description="Helical" evidence="7">
    <location>
        <begin position="163"/>
        <end position="185"/>
    </location>
</feature>
<dbReference type="PANTHER" id="PTHR23504">
    <property type="entry name" value="MAJOR FACILITATOR SUPERFAMILY DOMAIN-CONTAINING PROTEIN 10"/>
    <property type="match status" value="1"/>
</dbReference>
<dbReference type="STRING" id="1257118.L8GPJ8"/>
<dbReference type="OMA" id="FAWSITS"/>
<feature type="transmembrane region" description="Helical" evidence="7">
    <location>
        <begin position="585"/>
        <end position="611"/>
    </location>
</feature>